<gene>
    <name evidence="3" type="ORF">Sv326_0968</name>
</gene>
<feature type="region of interest" description="Disordered" evidence="1">
    <location>
        <begin position="314"/>
        <end position="338"/>
    </location>
</feature>
<keyword evidence="2" id="KW-0812">Transmembrane</keyword>
<proteinExistence type="predicted"/>
<protein>
    <submittedName>
        <fullName evidence="3">Uncharacterized protein</fullName>
    </submittedName>
</protein>
<evidence type="ECO:0000256" key="1">
    <source>
        <dbReference type="SAM" id="MobiDB-lite"/>
    </source>
</evidence>
<feature type="compositionally biased region" description="Pro residues" evidence="1">
    <location>
        <begin position="378"/>
        <end position="398"/>
    </location>
</feature>
<keyword evidence="2" id="KW-0472">Membrane</keyword>
<reference evidence="4" key="1">
    <citation type="submission" date="2020-07" db="EMBL/GenBank/DDBJ databases">
        <title>Metabolic diversity and evolutionary history of the archaeal phylum ###Micrarchaeota### uncovered from a freshwater lake metagenome.</title>
        <authorList>
            <person name="Kadnikov V.V."/>
            <person name="Savvichev A.S."/>
            <person name="Mardanov A.V."/>
            <person name="Beletsky A.V."/>
            <person name="Chupakov A.V."/>
            <person name="Kokryatskaya N.M."/>
            <person name="Pimenov N.V."/>
            <person name="Ravin N.V."/>
        </authorList>
    </citation>
    <scope>NUCLEOTIDE SEQUENCE [LARGE SCALE GENOMIC DNA]</scope>
</reference>
<keyword evidence="2" id="KW-1133">Transmembrane helix</keyword>
<feature type="compositionally biased region" description="Basic and acidic residues" evidence="1">
    <location>
        <begin position="400"/>
        <end position="420"/>
    </location>
</feature>
<name>A0A7D6BQW3_FERL1</name>
<evidence type="ECO:0000256" key="2">
    <source>
        <dbReference type="SAM" id="Phobius"/>
    </source>
</evidence>
<dbReference type="AlphaFoldDB" id="A0A7D6BQW3"/>
<organism evidence="3 4">
    <name type="scientific">Fermentimicrarchaeum limneticum</name>
    <dbReference type="NCBI Taxonomy" id="2795018"/>
    <lineage>
        <taxon>Archaea</taxon>
        <taxon>Candidatus Micrarchaeota</taxon>
        <taxon>Candidatus Fermentimicrarchaeales</taxon>
        <taxon>Candidatus Fermentimicrarchaeaceae</taxon>
        <taxon>Candidatus Fermentimicrarchaeum</taxon>
    </lineage>
</organism>
<dbReference type="EMBL" id="CP058998">
    <property type="protein sequence ID" value="QLJ53143.1"/>
    <property type="molecule type" value="Genomic_DNA"/>
</dbReference>
<evidence type="ECO:0000313" key="3">
    <source>
        <dbReference type="EMBL" id="QLJ53143.1"/>
    </source>
</evidence>
<feature type="region of interest" description="Disordered" evidence="1">
    <location>
        <begin position="374"/>
        <end position="420"/>
    </location>
</feature>
<dbReference type="KEGG" id="flt:Sv326_0968"/>
<accession>A0A7D6BQW3</accession>
<evidence type="ECO:0000313" key="4">
    <source>
        <dbReference type="Proteomes" id="UP000510821"/>
    </source>
</evidence>
<dbReference type="Proteomes" id="UP000510821">
    <property type="component" value="Chromosome"/>
</dbReference>
<feature type="transmembrane region" description="Helical" evidence="2">
    <location>
        <begin position="342"/>
        <end position="367"/>
    </location>
</feature>
<sequence>MKAGLFILLALVSLVAAAELPLEVTGVPYFSGCNCKADSTPNTVEIGFSVHNPSSRSLQLSYQWYDAENNSYAEGGKVFCTGGSGNLPPNAYGACRIYLFTMTGGLNGTSKTRIRITGRGDSGEYTNIFEVEITYHTSPYENSIVTRMADVEHSLQQLNAELDKSCYKGVCCGMIDAHNFAYYAISNLSKANSSLRACQLYSAWDYVMNASNSVSRANQSYVNSNYNCSDALSVINSTGLRIASVAGVILEGKKCGSEVSTSESNLRNANSSLEEAKQAALVDNYSLAFSKLSSANRSIVDAVASIGKCPNIKPNETVVPPAGKNTTNESSDNSSAPASSNVLLIAGGVVVAVIIIAAAAVVLLFFYRRAQPTRRMPPSAPPSAPPSVPPQAPPPAPPAEMHEDLEKEFNEWLDSHTQKK</sequence>